<sequence length="215" mass="24072">MEYFSLDIASCLVEIICPEYPDGSMVALLRSLCLVSSTFRELCQRKLFSHLDVNRKPTVEGTNNTCTLLPGTKLLSLLDQNKRIATYVRSLKISNDSDSVPWLSIDEHLPVALYRIVEYQRIQKLSLCKISAECAGLSIRHTVASLCGCPSLRFLKFRSCPLSLIENFAESLTHLDADPSEVLFENPVPPTFDIDAPKTTARTGRAKITHLKIEQ</sequence>
<organism evidence="1 2">
    <name type="scientific">Coprinopsis marcescibilis</name>
    <name type="common">Agaric fungus</name>
    <name type="synonym">Psathyrella marcescibilis</name>
    <dbReference type="NCBI Taxonomy" id="230819"/>
    <lineage>
        <taxon>Eukaryota</taxon>
        <taxon>Fungi</taxon>
        <taxon>Dikarya</taxon>
        <taxon>Basidiomycota</taxon>
        <taxon>Agaricomycotina</taxon>
        <taxon>Agaricomycetes</taxon>
        <taxon>Agaricomycetidae</taxon>
        <taxon>Agaricales</taxon>
        <taxon>Agaricineae</taxon>
        <taxon>Psathyrellaceae</taxon>
        <taxon>Coprinopsis</taxon>
    </lineage>
</organism>
<accession>A0A5C3KXE2</accession>
<reference evidence="1 2" key="1">
    <citation type="journal article" date="2019" name="Nat. Ecol. Evol.">
        <title>Megaphylogeny resolves global patterns of mushroom evolution.</title>
        <authorList>
            <person name="Varga T."/>
            <person name="Krizsan K."/>
            <person name="Foldi C."/>
            <person name="Dima B."/>
            <person name="Sanchez-Garcia M."/>
            <person name="Sanchez-Ramirez S."/>
            <person name="Szollosi G.J."/>
            <person name="Szarkandi J.G."/>
            <person name="Papp V."/>
            <person name="Albert L."/>
            <person name="Andreopoulos W."/>
            <person name="Angelini C."/>
            <person name="Antonin V."/>
            <person name="Barry K.W."/>
            <person name="Bougher N.L."/>
            <person name="Buchanan P."/>
            <person name="Buyck B."/>
            <person name="Bense V."/>
            <person name="Catcheside P."/>
            <person name="Chovatia M."/>
            <person name="Cooper J."/>
            <person name="Damon W."/>
            <person name="Desjardin D."/>
            <person name="Finy P."/>
            <person name="Geml J."/>
            <person name="Haridas S."/>
            <person name="Hughes K."/>
            <person name="Justo A."/>
            <person name="Karasinski D."/>
            <person name="Kautmanova I."/>
            <person name="Kiss B."/>
            <person name="Kocsube S."/>
            <person name="Kotiranta H."/>
            <person name="LaButti K.M."/>
            <person name="Lechner B.E."/>
            <person name="Liimatainen K."/>
            <person name="Lipzen A."/>
            <person name="Lukacs Z."/>
            <person name="Mihaltcheva S."/>
            <person name="Morgado L.N."/>
            <person name="Niskanen T."/>
            <person name="Noordeloos M.E."/>
            <person name="Ohm R.A."/>
            <person name="Ortiz-Santana B."/>
            <person name="Ovrebo C."/>
            <person name="Racz N."/>
            <person name="Riley R."/>
            <person name="Savchenko A."/>
            <person name="Shiryaev A."/>
            <person name="Soop K."/>
            <person name="Spirin V."/>
            <person name="Szebenyi C."/>
            <person name="Tomsovsky M."/>
            <person name="Tulloss R.E."/>
            <person name="Uehling J."/>
            <person name="Grigoriev I.V."/>
            <person name="Vagvolgyi C."/>
            <person name="Papp T."/>
            <person name="Martin F.M."/>
            <person name="Miettinen O."/>
            <person name="Hibbett D.S."/>
            <person name="Nagy L.G."/>
        </authorList>
    </citation>
    <scope>NUCLEOTIDE SEQUENCE [LARGE SCALE GENOMIC DNA]</scope>
    <source>
        <strain evidence="1 2">CBS 121175</strain>
    </source>
</reference>
<evidence type="ECO:0000313" key="2">
    <source>
        <dbReference type="Proteomes" id="UP000307440"/>
    </source>
</evidence>
<gene>
    <name evidence="1" type="ORF">FA15DRAFT_703741</name>
</gene>
<evidence type="ECO:0000313" key="1">
    <source>
        <dbReference type="EMBL" id="TFK25329.1"/>
    </source>
</evidence>
<dbReference type="Proteomes" id="UP000307440">
    <property type="component" value="Unassembled WGS sequence"/>
</dbReference>
<proteinExistence type="predicted"/>
<evidence type="ECO:0008006" key="3">
    <source>
        <dbReference type="Google" id="ProtNLM"/>
    </source>
</evidence>
<dbReference type="AlphaFoldDB" id="A0A5C3KXE2"/>
<dbReference type="EMBL" id="ML210187">
    <property type="protein sequence ID" value="TFK25329.1"/>
    <property type="molecule type" value="Genomic_DNA"/>
</dbReference>
<name>A0A5C3KXE2_COPMA</name>
<protein>
    <recommendedName>
        <fullName evidence="3">F-box domain-containing protein</fullName>
    </recommendedName>
</protein>
<keyword evidence="2" id="KW-1185">Reference proteome</keyword>